<dbReference type="Proteomes" id="UP000013101">
    <property type="component" value="Unassembled WGS sequence"/>
</dbReference>
<evidence type="ECO:0000256" key="1">
    <source>
        <dbReference type="ARBA" id="ARBA00001970"/>
    </source>
</evidence>
<dbReference type="InterPro" id="IPR000763">
    <property type="entry name" value="Catalase_peroxidase"/>
</dbReference>
<name>N9MRZ6_9GAMM</name>
<evidence type="ECO:0000313" key="8">
    <source>
        <dbReference type="Proteomes" id="UP000013101"/>
    </source>
</evidence>
<proteinExistence type="predicted"/>
<keyword evidence="4" id="KW-0479">Metal-binding</keyword>
<dbReference type="AlphaFoldDB" id="N9MRZ6"/>
<comment type="caution">
    <text evidence="7">The sequence shown here is derived from an EMBL/GenBank/DDBJ whole genome shotgun (WGS) entry which is preliminary data.</text>
</comment>
<evidence type="ECO:0000313" key="7">
    <source>
        <dbReference type="EMBL" id="ENX11373.1"/>
    </source>
</evidence>
<evidence type="ECO:0000256" key="3">
    <source>
        <dbReference type="ARBA" id="ARBA00022617"/>
    </source>
</evidence>
<protein>
    <recommendedName>
        <fullName evidence="9">Catalase-peroxidase</fullName>
    </recommendedName>
</protein>
<keyword evidence="6" id="KW-0408">Iron</keyword>
<dbReference type="EMBL" id="APRS01000002">
    <property type="protein sequence ID" value="ENX11373.1"/>
    <property type="molecule type" value="Genomic_DNA"/>
</dbReference>
<organism evidence="7 8">
    <name type="scientific">Acinetobacter variabilis</name>
    <dbReference type="NCBI Taxonomy" id="70346"/>
    <lineage>
        <taxon>Bacteria</taxon>
        <taxon>Pseudomonadati</taxon>
        <taxon>Pseudomonadota</taxon>
        <taxon>Gammaproteobacteria</taxon>
        <taxon>Moraxellales</taxon>
        <taxon>Moraxellaceae</taxon>
        <taxon>Acinetobacter</taxon>
    </lineage>
</organism>
<dbReference type="STRING" id="70346.F897_00214"/>
<keyword evidence="3" id="KW-0349">Heme</keyword>
<dbReference type="SUPFAM" id="SSF48113">
    <property type="entry name" value="Heme-dependent peroxidases"/>
    <property type="match status" value="1"/>
</dbReference>
<dbReference type="PANTHER" id="PTHR30555">
    <property type="entry name" value="HYDROPEROXIDASE I, BIFUNCTIONAL CATALASE-PEROXIDASE"/>
    <property type="match status" value="1"/>
</dbReference>
<dbReference type="InterPro" id="IPR010255">
    <property type="entry name" value="Haem_peroxidase_sf"/>
</dbReference>
<dbReference type="GO" id="GO:0004096">
    <property type="term" value="F:catalase activity"/>
    <property type="evidence" value="ECO:0007669"/>
    <property type="project" value="InterPro"/>
</dbReference>
<evidence type="ECO:0000256" key="4">
    <source>
        <dbReference type="ARBA" id="ARBA00022723"/>
    </source>
</evidence>
<gene>
    <name evidence="7" type="ORF">F897_00214</name>
</gene>
<evidence type="ECO:0008006" key="9">
    <source>
        <dbReference type="Google" id="ProtNLM"/>
    </source>
</evidence>
<dbReference type="HOGENOM" id="CLU_172915_0_0_6"/>
<sequence length="90" mass="10033">MSLLSAHTAAGSSNIDWWPNALNLDILYQHDRKTNPMDPDFDYAKAFSELDLEAVKQGTDNLQSGLVARGLGQLYWHDGAYRLVSGRNLP</sequence>
<reference evidence="7 8" key="1">
    <citation type="submission" date="2013-02" db="EMBL/GenBank/DDBJ databases">
        <title>The Genome Sequence of Acinetobacter sp. NIPH 2171.</title>
        <authorList>
            <consortium name="The Broad Institute Genome Sequencing Platform"/>
            <consortium name="The Broad Institute Genome Sequencing Center for Infectious Disease"/>
            <person name="Cerqueira G."/>
            <person name="Feldgarden M."/>
            <person name="Courvalin P."/>
            <person name="Perichon B."/>
            <person name="Grillot-Courvalin C."/>
            <person name="Clermont D."/>
            <person name="Rocha E."/>
            <person name="Yoon E.-J."/>
            <person name="Nemec A."/>
            <person name="Walker B."/>
            <person name="Young S.K."/>
            <person name="Zeng Q."/>
            <person name="Gargeya S."/>
            <person name="Fitzgerald M."/>
            <person name="Haas B."/>
            <person name="Abouelleil A."/>
            <person name="Alvarado L."/>
            <person name="Arachchi H.M."/>
            <person name="Berlin A.M."/>
            <person name="Chapman S.B."/>
            <person name="Dewar J."/>
            <person name="Goldberg J."/>
            <person name="Griggs A."/>
            <person name="Gujja S."/>
            <person name="Hansen M."/>
            <person name="Howarth C."/>
            <person name="Imamovic A."/>
            <person name="Larimer J."/>
            <person name="McCowan C."/>
            <person name="Murphy C."/>
            <person name="Neiman D."/>
            <person name="Pearson M."/>
            <person name="Priest M."/>
            <person name="Roberts A."/>
            <person name="Saif S."/>
            <person name="Shea T."/>
            <person name="Sisk P."/>
            <person name="Sykes S."/>
            <person name="Wortman J."/>
            <person name="Nusbaum C."/>
            <person name="Birren B."/>
        </authorList>
    </citation>
    <scope>NUCLEOTIDE SEQUENCE [LARGE SCALE GENOMIC DNA]</scope>
    <source>
        <strain evidence="7 8">NIPH 2171</strain>
    </source>
</reference>
<evidence type="ECO:0000256" key="2">
    <source>
        <dbReference type="ARBA" id="ARBA00022559"/>
    </source>
</evidence>
<dbReference type="GO" id="GO:0046872">
    <property type="term" value="F:metal ion binding"/>
    <property type="evidence" value="ECO:0007669"/>
    <property type="project" value="UniProtKB-KW"/>
</dbReference>
<evidence type="ECO:0000256" key="6">
    <source>
        <dbReference type="ARBA" id="ARBA00023004"/>
    </source>
</evidence>
<dbReference type="GO" id="GO:0005829">
    <property type="term" value="C:cytosol"/>
    <property type="evidence" value="ECO:0007669"/>
    <property type="project" value="TreeGrafter"/>
</dbReference>
<dbReference type="PANTHER" id="PTHR30555:SF6">
    <property type="entry name" value="CATALASE-PEROXIDASE"/>
    <property type="match status" value="1"/>
</dbReference>
<accession>N9MRZ6</accession>
<dbReference type="GO" id="GO:0020037">
    <property type="term" value="F:heme binding"/>
    <property type="evidence" value="ECO:0007669"/>
    <property type="project" value="InterPro"/>
</dbReference>
<dbReference type="Gene3D" id="1.10.520.10">
    <property type="match status" value="1"/>
</dbReference>
<dbReference type="GO" id="GO:0070301">
    <property type="term" value="P:cellular response to hydrogen peroxide"/>
    <property type="evidence" value="ECO:0007669"/>
    <property type="project" value="TreeGrafter"/>
</dbReference>
<comment type="cofactor">
    <cofactor evidence="1">
        <name>heme b</name>
        <dbReference type="ChEBI" id="CHEBI:60344"/>
    </cofactor>
</comment>
<keyword evidence="5" id="KW-0560">Oxidoreductase</keyword>
<dbReference type="GO" id="GO:0042744">
    <property type="term" value="P:hydrogen peroxide catabolic process"/>
    <property type="evidence" value="ECO:0007669"/>
    <property type="project" value="TreeGrafter"/>
</dbReference>
<evidence type="ECO:0000256" key="5">
    <source>
        <dbReference type="ARBA" id="ARBA00023002"/>
    </source>
</evidence>
<dbReference type="PRINTS" id="PR00460">
    <property type="entry name" value="BPEROXIDASE"/>
</dbReference>
<keyword evidence="2" id="KW-0575">Peroxidase</keyword>